<dbReference type="InterPro" id="IPR041107">
    <property type="entry name" value="Rimk_N"/>
</dbReference>
<dbReference type="InterPro" id="IPR004666">
    <property type="entry name" value="Rp_bS6_RimK/Lys_biosynth_LsyX"/>
</dbReference>
<dbReference type="InterPro" id="IPR013815">
    <property type="entry name" value="ATP_grasp_subdomain_1"/>
</dbReference>
<dbReference type="GO" id="GO:0005737">
    <property type="term" value="C:cytoplasm"/>
    <property type="evidence" value="ECO:0007669"/>
    <property type="project" value="TreeGrafter"/>
</dbReference>
<evidence type="ECO:0000256" key="7">
    <source>
        <dbReference type="ARBA" id="ARBA00022842"/>
    </source>
</evidence>
<dbReference type="Gene3D" id="3.40.50.20">
    <property type="match status" value="1"/>
</dbReference>
<evidence type="ECO:0000256" key="8">
    <source>
        <dbReference type="ARBA" id="ARBA00022917"/>
    </source>
</evidence>
<dbReference type="Pfam" id="PF08443">
    <property type="entry name" value="RimK"/>
    <property type="match status" value="1"/>
</dbReference>
<evidence type="ECO:0000256" key="6">
    <source>
        <dbReference type="ARBA" id="ARBA00022840"/>
    </source>
</evidence>
<feature type="domain" description="ATP-grasp" evidence="11">
    <location>
        <begin position="105"/>
        <end position="288"/>
    </location>
</feature>
<evidence type="ECO:0000256" key="10">
    <source>
        <dbReference type="PROSITE-ProRule" id="PRU00409"/>
    </source>
</evidence>
<dbReference type="SUPFAM" id="SSF56059">
    <property type="entry name" value="Glutathione synthetase ATP-binding domain-like"/>
    <property type="match status" value="1"/>
</dbReference>
<keyword evidence="8" id="KW-0648">Protein biosynthesis</keyword>
<evidence type="ECO:0000256" key="9">
    <source>
        <dbReference type="ARBA" id="ARBA00023211"/>
    </source>
</evidence>
<evidence type="ECO:0000313" key="12">
    <source>
        <dbReference type="EMBL" id="PCE66421.1"/>
    </source>
</evidence>
<dbReference type="Pfam" id="PF18030">
    <property type="entry name" value="Rimk_N"/>
    <property type="match status" value="1"/>
</dbReference>
<gene>
    <name evidence="12" type="ORF">B7P33_03755</name>
</gene>
<keyword evidence="7" id="KW-0460">Magnesium</keyword>
<dbReference type="OrthoDB" id="3865600at2"/>
<dbReference type="NCBIfam" id="TIGR00768">
    <property type="entry name" value="rimK_fam"/>
    <property type="match status" value="1"/>
</dbReference>
<comment type="cofactor">
    <cofactor evidence="2">
        <name>Mg(2+)</name>
        <dbReference type="ChEBI" id="CHEBI:18420"/>
    </cofactor>
</comment>
<dbReference type="InterPro" id="IPR013651">
    <property type="entry name" value="ATP-grasp_RimK-type"/>
</dbReference>
<name>A0A2A4GDC3_9FLAO</name>
<evidence type="ECO:0000256" key="5">
    <source>
        <dbReference type="ARBA" id="ARBA00022741"/>
    </source>
</evidence>
<dbReference type="GO" id="GO:0046872">
    <property type="term" value="F:metal ion binding"/>
    <property type="evidence" value="ECO:0007669"/>
    <property type="project" value="UniProtKB-KW"/>
</dbReference>
<evidence type="ECO:0000256" key="1">
    <source>
        <dbReference type="ARBA" id="ARBA00001936"/>
    </source>
</evidence>
<evidence type="ECO:0000256" key="4">
    <source>
        <dbReference type="ARBA" id="ARBA00022723"/>
    </source>
</evidence>
<dbReference type="AlphaFoldDB" id="A0A2A4GDC3"/>
<dbReference type="PROSITE" id="PS50975">
    <property type="entry name" value="ATP_GRASP"/>
    <property type="match status" value="1"/>
</dbReference>
<evidence type="ECO:0000256" key="2">
    <source>
        <dbReference type="ARBA" id="ARBA00001946"/>
    </source>
</evidence>
<keyword evidence="5 10" id="KW-0547">Nucleotide-binding</keyword>
<dbReference type="GO" id="GO:0009432">
    <property type="term" value="P:SOS response"/>
    <property type="evidence" value="ECO:0007669"/>
    <property type="project" value="TreeGrafter"/>
</dbReference>
<protein>
    <submittedName>
        <fullName evidence="12">Alpha-L-glutamate ligase</fullName>
    </submittedName>
</protein>
<dbReference type="RefSeq" id="WP_097441942.1">
    <property type="nucleotide sequence ID" value="NZ_NBWU01000001.1"/>
</dbReference>
<organism evidence="12 13">
    <name type="scientific">Sediminicola luteus</name>
    <dbReference type="NCBI Taxonomy" id="319238"/>
    <lineage>
        <taxon>Bacteria</taxon>
        <taxon>Pseudomonadati</taxon>
        <taxon>Bacteroidota</taxon>
        <taxon>Flavobacteriia</taxon>
        <taxon>Flavobacteriales</taxon>
        <taxon>Flavobacteriaceae</taxon>
        <taxon>Sediminicola</taxon>
    </lineage>
</organism>
<evidence type="ECO:0000259" key="11">
    <source>
        <dbReference type="PROSITE" id="PS50975"/>
    </source>
</evidence>
<dbReference type="PANTHER" id="PTHR21621:SF7">
    <property type="entry name" value="RIBOSOMAL PROTEIN BS6--L-GLUTAMATE LIGASE"/>
    <property type="match status" value="1"/>
</dbReference>
<dbReference type="Proteomes" id="UP000219559">
    <property type="component" value="Unassembled WGS sequence"/>
</dbReference>
<dbReference type="GO" id="GO:0006412">
    <property type="term" value="P:translation"/>
    <property type="evidence" value="ECO:0007669"/>
    <property type="project" value="UniProtKB-KW"/>
</dbReference>
<proteinExistence type="predicted"/>
<dbReference type="GO" id="GO:0005524">
    <property type="term" value="F:ATP binding"/>
    <property type="evidence" value="ECO:0007669"/>
    <property type="project" value="UniProtKB-UniRule"/>
</dbReference>
<dbReference type="Gene3D" id="3.30.470.20">
    <property type="entry name" value="ATP-grasp fold, B domain"/>
    <property type="match status" value="1"/>
</dbReference>
<dbReference type="GO" id="GO:0018169">
    <property type="term" value="F:ribosomal S6-glutamic acid ligase activity"/>
    <property type="evidence" value="ECO:0007669"/>
    <property type="project" value="TreeGrafter"/>
</dbReference>
<dbReference type="PANTHER" id="PTHR21621">
    <property type="entry name" value="RIBOSOMAL PROTEIN S6 MODIFICATION PROTEIN"/>
    <property type="match status" value="1"/>
</dbReference>
<keyword evidence="6 10" id="KW-0067">ATP-binding</keyword>
<evidence type="ECO:0000256" key="3">
    <source>
        <dbReference type="ARBA" id="ARBA00022598"/>
    </source>
</evidence>
<dbReference type="Gene3D" id="3.30.1490.20">
    <property type="entry name" value="ATP-grasp fold, A domain"/>
    <property type="match status" value="1"/>
</dbReference>
<comment type="cofactor">
    <cofactor evidence="1">
        <name>Mn(2+)</name>
        <dbReference type="ChEBI" id="CHEBI:29035"/>
    </cofactor>
</comment>
<evidence type="ECO:0000313" key="13">
    <source>
        <dbReference type="Proteomes" id="UP000219559"/>
    </source>
</evidence>
<keyword evidence="4" id="KW-0479">Metal-binding</keyword>
<reference evidence="12 13" key="1">
    <citation type="submission" date="2017-04" db="EMBL/GenBank/DDBJ databases">
        <title>A new member of the family Flavobacteriaceae isolated from ascidians.</title>
        <authorList>
            <person name="Chen L."/>
        </authorList>
    </citation>
    <scope>NUCLEOTIDE SEQUENCE [LARGE SCALE GENOMIC DNA]</scope>
    <source>
        <strain evidence="12 13">HQA918</strain>
    </source>
</reference>
<accession>A0A2A4GDC3</accession>
<keyword evidence="13" id="KW-1185">Reference proteome</keyword>
<comment type="caution">
    <text evidence="12">The sequence shown here is derived from an EMBL/GenBank/DDBJ whole genome shotgun (WGS) entry which is preliminary data.</text>
</comment>
<sequence>MDIALFTTQIQSYSSRRIAEAGVKLGHYVEAIDHTRTLVALGGTHPQLLFENEDLSGQFHAIIPRIGANVTRHGAAIVKQFEDDGCYSTAHSKGILRARNKVTALQFLAQRKIPMPKTLFAMNAYGLRSQLPLLGKPPYIIKVQEGTQGIGVILAESQAAAHSTIDALCKLDTPIMVQEFIAESKGTDIRMFVVGDKVVASMKRQSGGDEFRANFHRGGQVTAVKATEAEMDIALTAAKRLGLDVAGVDLIRSKRGPLLLEVNASPGLQGIEHATGMDVAAAIIKWIEKHVETS</sequence>
<keyword evidence="9" id="KW-0464">Manganese</keyword>
<dbReference type="InterPro" id="IPR011761">
    <property type="entry name" value="ATP-grasp"/>
</dbReference>
<keyword evidence="3 12" id="KW-0436">Ligase</keyword>
<dbReference type="EMBL" id="NBWU01000001">
    <property type="protein sequence ID" value="PCE66421.1"/>
    <property type="molecule type" value="Genomic_DNA"/>
</dbReference>